<evidence type="ECO:0000313" key="1">
    <source>
        <dbReference type="EMBL" id="MPN62687.1"/>
    </source>
</evidence>
<sequence>MFSQDREVNGPPQYFTTDWQAAWQSVRNLEALNPSVVITGHGQPIAGDKLAAELKKLAKEFDRQAIPPQGRYVH</sequence>
<dbReference type="SUPFAM" id="SSF56281">
    <property type="entry name" value="Metallo-hydrolase/oxidoreductase"/>
    <property type="match status" value="1"/>
</dbReference>
<name>A0A645JH67_9ZZZZ</name>
<evidence type="ECO:0008006" key="2">
    <source>
        <dbReference type="Google" id="ProtNLM"/>
    </source>
</evidence>
<reference evidence="1" key="1">
    <citation type="submission" date="2019-08" db="EMBL/GenBank/DDBJ databases">
        <authorList>
            <person name="Kucharzyk K."/>
            <person name="Murdoch R.W."/>
            <person name="Higgins S."/>
            <person name="Loffler F."/>
        </authorList>
    </citation>
    <scope>NUCLEOTIDE SEQUENCE</scope>
</reference>
<accession>A0A645JH67</accession>
<organism evidence="1">
    <name type="scientific">bioreactor metagenome</name>
    <dbReference type="NCBI Taxonomy" id="1076179"/>
    <lineage>
        <taxon>unclassified sequences</taxon>
        <taxon>metagenomes</taxon>
        <taxon>ecological metagenomes</taxon>
    </lineage>
</organism>
<gene>
    <name evidence="1" type="ORF">SDC9_210440</name>
</gene>
<comment type="caution">
    <text evidence="1">The sequence shown here is derived from an EMBL/GenBank/DDBJ whole genome shotgun (WGS) entry which is preliminary data.</text>
</comment>
<dbReference type="Gene3D" id="3.60.15.10">
    <property type="entry name" value="Ribonuclease Z/Hydroxyacylglutathione hydrolase-like"/>
    <property type="match status" value="1"/>
</dbReference>
<proteinExistence type="predicted"/>
<dbReference type="InterPro" id="IPR036866">
    <property type="entry name" value="RibonucZ/Hydroxyglut_hydro"/>
</dbReference>
<dbReference type="AlphaFoldDB" id="A0A645JH67"/>
<protein>
    <recommendedName>
        <fullName evidence="2">Metallo-beta-lactamase domain-containing protein</fullName>
    </recommendedName>
</protein>
<dbReference type="EMBL" id="VSSQ01141072">
    <property type="protein sequence ID" value="MPN62687.1"/>
    <property type="molecule type" value="Genomic_DNA"/>
</dbReference>